<dbReference type="RefSeq" id="WP_379509133.1">
    <property type="nucleotide sequence ID" value="NZ_JBHRTQ010000006.1"/>
</dbReference>
<dbReference type="EMBL" id="JBHRTQ010000006">
    <property type="protein sequence ID" value="MFC3173746.1"/>
    <property type="molecule type" value="Genomic_DNA"/>
</dbReference>
<dbReference type="InterPro" id="IPR003772">
    <property type="entry name" value="YceD"/>
</dbReference>
<evidence type="ECO:0000313" key="1">
    <source>
        <dbReference type="EMBL" id="MFC3173746.1"/>
    </source>
</evidence>
<keyword evidence="2" id="KW-1185">Reference proteome</keyword>
<organism evidence="1 2">
    <name type="scientific">Novosphingobium bradum</name>
    <dbReference type="NCBI Taxonomy" id="1737444"/>
    <lineage>
        <taxon>Bacteria</taxon>
        <taxon>Pseudomonadati</taxon>
        <taxon>Pseudomonadota</taxon>
        <taxon>Alphaproteobacteria</taxon>
        <taxon>Sphingomonadales</taxon>
        <taxon>Sphingomonadaceae</taxon>
        <taxon>Novosphingobium</taxon>
    </lineage>
</organism>
<gene>
    <name evidence="1" type="ORF">ACFOD9_05720</name>
</gene>
<dbReference type="Proteomes" id="UP001595604">
    <property type="component" value="Unassembled WGS sequence"/>
</dbReference>
<dbReference type="Pfam" id="PF02620">
    <property type="entry name" value="YceD"/>
    <property type="match status" value="1"/>
</dbReference>
<sequence>MSAASEFSRIVELRQITGAPLHLVANADERAALARRFALVRLDRLEATVSLVAEGLVVAVAGRMAADWVQPCAISGEDLPQGGEEAISLRFVPERQHKPDEEIELSASELDEIEYAGTAFDLGEAVAQSLALAIDPFAAGPEAEQARQAAGIVGEGEAGAFAALAGLKLPKG</sequence>
<accession>A0ABV7IM21</accession>
<protein>
    <submittedName>
        <fullName evidence="1">DUF177 domain-containing protein</fullName>
    </submittedName>
</protein>
<proteinExistence type="predicted"/>
<evidence type="ECO:0000313" key="2">
    <source>
        <dbReference type="Proteomes" id="UP001595604"/>
    </source>
</evidence>
<name>A0ABV7IM21_9SPHN</name>
<comment type="caution">
    <text evidence="1">The sequence shown here is derived from an EMBL/GenBank/DDBJ whole genome shotgun (WGS) entry which is preliminary data.</text>
</comment>
<reference evidence="2" key="1">
    <citation type="journal article" date="2019" name="Int. J. Syst. Evol. Microbiol.">
        <title>The Global Catalogue of Microorganisms (GCM) 10K type strain sequencing project: providing services to taxonomists for standard genome sequencing and annotation.</title>
        <authorList>
            <consortium name="The Broad Institute Genomics Platform"/>
            <consortium name="The Broad Institute Genome Sequencing Center for Infectious Disease"/>
            <person name="Wu L."/>
            <person name="Ma J."/>
        </authorList>
    </citation>
    <scope>NUCLEOTIDE SEQUENCE [LARGE SCALE GENOMIC DNA]</scope>
    <source>
        <strain evidence="2">KCTC 42984</strain>
    </source>
</reference>